<dbReference type="SUPFAM" id="SSF55315">
    <property type="entry name" value="L30e-like"/>
    <property type="match status" value="1"/>
</dbReference>
<dbReference type="Proteomes" id="UP000220034">
    <property type="component" value="Unassembled WGS sequence"/>
</dbReference>
<dbReference type="InterPro" id="IPR007393">
    <property type="entry name" value="YlxR_dom"/>
</dbReference>
<dbReference type="OrthoDB" id="9799836at2"/>
<dbReference type="CDD" id="cd00279">
    <property type="entry name" value="YlxR"/>
    <property type="match status" value="1"/>
</dbReference>
<gene>
    <name evidence="2" type="ORF">SAMN06273572_105108</name>
</gene>
<dbReference type="EMBL" id="OCTN01000005">
    <property type="protein sequence ID" value="SOH94685.1"/>
    <property type="molecule type" value="Genomic_DNA"/>
</dbReference>
<dbReference type="InterPro" id="IPR029064">
    <property type="entry name" value="Ribosomal_eL30-like_sf"/>
</dbReference>
<organism evidence="2 3">
    <name type="scientific">Pontivivens marinum</name>
    <dbReference type="NCBI Taxonomy" id="1690039"/>
    <lineage>
        <taxon>Bacteria</taxon>
        <taxon>Pseudomonadati</taxon>
        <taxon>Pseudomonadota</taxon>
        <taxon>Alphaproteobacteria</taxon>
        <taxon>Rhodobacterales</taxon>
        <taxon>Paracoccaceae</taxon>
        <taxon>Pontivivens</taxon>
    </lineage>
</organism>
<dbReference type="InterPro" id="IPR035931">
    <property type="entry name" value="YlxR-like_sf"/>
</dbReference>
<keyword evidence="3" id="KW-1185">Reference proteome</keyword>
<reference evidence="3" key="1">
    <citation type="submission" date="2017-09" db="EMBL/GenBank/DDBJ databases">
        <authorList>
            <person name="Varghese N."/>
            <person name="Submissions S."/>
        </authorList>
    </citation>
    <scope>NUCLEOTIDE SEQUENCE [LARGE SCALE GENOMIC DNA]</scope>
    <source>
        <strain evidence="3">C7</strain>
    </source>
</reference>
<dbReference type="PANTHER" id="PTHR34215:SF1">
    <property type="entry name" value="YLXR DOMAIN-CONTAINING PROTEIN"/>
    <property type="match status" value="1"/>
</dbReference>
<protein>
    <recommendedName>
        <fullName evidence="1">YlxR domain-containing protein</fullName>
    </recommendedName>
</protein>
<dbReference type="Pfam" id="PF04296">
    <property type="entry name" value="YlxR"/>
    <property type="match status" value="1"/>
</dbReference>
<evidence type="ECO:0000313" key="2">
    <source>
        <dbReference type="EMBL" id="SOH94685.1"/>
    </source>
</evidence>
<sequence>MSRGGREKDRSEPERRCIATGECGSTAPLVRFVVGPDGDVFPDVAEKAPGRGMWVTADRAAIDLAVKKNLFSRSAKAPVKATPDLSDRVEALLTRRLQDALALARKAGLAHMGFDTVHRRLKFSPVAALIEASDGSDAQRAKLRPMAREAPVISCLSREELGLAFRRDNVIHAALDAGGVTKQVLREASRLNGLRGHQAVSVD</sequence>
<dbReference type="PANTHER" id="PTHR34215">
    <property type="entry name" value="BLL0784 PROTEIN"/>
    <property type="match status" value="1"/>
</dbReference>
<dbReference type="Gene3D" id="3.30.1230.10">
    <property type="entry name" value="YlxR-like"/>
    <property type="match status" value="1"/>
</dbReference>
<dbReference type="Gene3D" id="3.30.1330.30">
    <property type="match status" value="1"/>
</dbReference>
<evidence type="ECO:0000259" key="1">
    <source>
        <dbReference type="Pfam" id="PF04296"/>
    </source>
</evidence>
<accession>A0A2C9CU83</accession>
<evidence type="ECO:0000313" key="3">
    <source>
        <dbReference type="Proteomes" id="UP000220034"/>
    </source>
</evidence>
<name>A0A2C9CU83_9RHOB</name>
<dbReference type="RefSeq" id="WP_097930518.1">
    <property type="nucleotide sequence ID" value="NZ_OCTN01000005.1"/>
</dbReference>
<feature type="domain" description="YlxR" evidence="1">
    <location>
        <begin position="15"/>
        <end position="90"/>
    </location>
</feature>
<proteinExistence type="predicted"/>
<dbReference type="NCBIfam" id="NF006622">
    <property type="entry name" value="PRK09190.1"/>
    <property type="match status" value="1"/>
</dbReference>
<dbReference type="AlphaFoldDB" id="A0A2C9CU83"/>
<dbReference type="InterPro" id="IPR037465">
    <property type="entry name" value="YlxR"/>
</dbReference>
<dbReference type="SUPFAM" id="SSF64376">
    <property type="entry name" value="YlxR-like"/>
    <property type="match status" value="1"/>
</dbReference>